<keyword evidence="2" id="KW-1185">Reference proteome</keyword>
<reference evidence="2" key="1">
    <citation type="journal article" date="2023" name="Hortic. Res.">
        <title>A chromosome-level phased genome enabling allele-level studies in sweet orange: a case study on citrus Huanglongbing tolerance.</title>
        <authorList>
            <person name="Wu B."/>
            <person name="Yu Q."/>
            <person name="Deng Z."/>
            <person name="Duan Y."/>
            <person name="Luo F."/>
            <person name="Gmitter F. Jr."/>
        </authorList>
    </citation>
    <scope>NUCLEOTIDE SEQUENCE [LARGE SCALE GENOMIC DNA]</scope>
    <source>
        <strain evidence="2">cv. Valencia</strain>
    </source>
</reference>
<sequence length="322" mass="36125">MEKLRRIVNEIAYAQDHAKLTPIQSSLIPLLSLASSLYGISLFLRHSFYRFGFFSKHRLPVPVISVGNLTWGGNGKTPMVEFLAHCLADSEISPLILTRGYAGGDEVRMLERHLLERPAKIGVGANRAATAASFIEKYGYVDPRDCASSQKNCINPKVGSHLKSGKIGAVILDDGMQHWSLRRDLEIVMVNGLMPWGNRKLLPLGPLREPLMALKRADIAVVHHADLLGPCSVNRLDFNDHHSFQARDIEMIKKKLEELEGKFNPKPIVVVTEKDYDRDPEILMHLEAYKVLVLCSKLQIIPCRGCTEDSFKLLLKELVDVK</sequence>
<protein>
    <submittedName>
        <fullName evidence="1">Tetraacyldisaccharide 4'-kinase</fullName>
    </submittedName>
</protein>
<proteinExistence type="predicted"/>
<organism evidence="1 2">
    <name type="scientific">Citrus sinensis</name>
    <name type="common">Sweet orange</name>
    <name type="synonym">Citrus aurantium var. sinensis</name>
    <dbReference type="NCBI Taxonomy" id="2711"/>
    <lineage>
        <taxon>Eukaryota</taxon>
        <taxon>Viridiplantae</taxon>
        <taxon>Streptophyta</taxon>
        <taxon>Embryophyta</taxon>
        <taxon>Tracheophyta</taxon>
        <taxon>Spermatophyta</taxon>
        <taxon>Magnoliopsida</taxon>
        <taxon>eudicotyledons</taxon>
        <taxon>Gunneridae</taxon>
        <taxon>Pentapetalae</taxon>
        <taxon>rosids</taxon>
        <taxon>malvids</taxon>
        <taxon>Sapindales</taxon>
        <taxon>Rutaceae</taxon>
        <taxon>Aurantioideae</taxon>
        <taxon>Citrus</taxon>
    </lineage>
</organism>
<name>A0ACB8NZW4_CITSI</name>
<evidence type="ECO:0000313" key="2">
    <source>
        <dbReference type="Proteomes" id="UP000829398"/>
    </source>
</evidence>
<dbReference type="Proteomes" id="UP000829398">
    <property type="component" value="Chromosome 1"/>
</dbReference>
<accession>A0ACB8NZW4</accession>
<gene>
    <name evidence="1" type="ORF">KPL71_001915</name>
</gene>
<comment type="caution">
    <text evidence="1">The sequence shown here is derived from an EMBL/GenBank/DDBJ whole genome shotgun (WGS) entry which is preliminary data.</text>
</comment>
<evidence type="ECO:0000313" key="1">
    <source>
        <dbReference type="EMBL" id="KAH9803792.1"/>
    </source>
</evidence>
<dbReference type="EMBL" id="CM039170">
    <property type="protein sequence ID" value="KAH9803792.1"/>
    <property type="molecule type" value="Genomic_DNA"/>
</dbReference>